<gene>
    <name evidence="1" type="ORF">PMEA_00022768</name>
</gene>
<sequence>MLHKCSTGSFVLEDIADSLGIKGAHKRLTEKTMNGRQFQDTKIQNGLVFSDLRGKNRVQLRKVFTSEDLSQREDLFSHKVVHKWKHLKSTTDDLPPQIPGAKIGLFITQTHSQKDKKFLNIVSVGTRHTNDNHYETPLPFRSEAP</sequence>
<dbReference type="Proteomes" id="UP001159428">
    <property type="component" value="Unassembled WGS sequence"/>
</dbReference>
<evidence type="ECO:0000313" key="1">
    <source>
        <dbReference type="EMBL" id="CAH3146027.1"/>
    </source>
</evidence>
<dbReference type="AlphaFoldDB" id="A0AAU9XES4"/>
<dbReference type="EMBL" id="CALNXJ010000041">
    <property type="protein sequence ID" value="CAH3146027.1"/>
    <property type="molecule type" value="Genomic_DNA"/>
</dbReference>
<proteinExistence type="predicted"/>
<name>A0AAU9XES4_9CNID</name>
<dbReference type="PANTHER" id="PTHR47331">
    <property type="entry name" value="PHD-TYPE DOMAIN-CONTAINING PROTEIN"/>
    <property type="match status" value="1"/>
</dbReference>
<accession>A0AAU9XES4</accession>
<organism evidence="1 2">
    <name type="scientific">Pocillopora meandrina</name>
    <dbReference type="NCBI Taxonomy" id="46732"/>
    <lineage>
        <taxon>Eukaryota</taxon>
        <taxon>Metazoa</taxon>
        <taxon>Cnidaria</taxon>
        <taxon>Anthozoa</taxon>
        <taxon>Hexacorallia</taxon>
        <taxon>Scleractinia</taxon>
        <taxon>Astrocoeniina</taxon>
        <taxon>Pocilloporidae</taxon>
        <taxon>Pocillopora</taxon>
    </lineage>
</organism>
<evidence type="ECO:0000313" key="2">
    <source>
        <dbReference type="Proteomes" id="UP001159428"/>
    </source>
</evidence>
<protein>
    <submittedName>
        <fullName evidence="1">Uncharacterized protein</fullName>
    </submittedName>
</protein>
<keyword evidence="2" id="KW-1185">Reference proteome</keyword>
<reference evidence="1 2" key="1">
    <citation type="submission" date="2022-05" db="EMBL/GenBank/DDBJ databases">
        <authorList>
            <consortium name="Genoscope - CEA"/>
            <person name="William W."/>
        </authorList>
    </citation>
    <scope>NUCLEOTIDE SEQUENCE [LARGE SCALE GENOMIC DNA]</scope>
</reference>
<comment type="caution">
    <text evidence="1">The sequence shown here is derived from an EMBL/GenBank/DDBJ whole genome shotgun (WGS) entry which is preliminary data.</text>
</comment>